<dbReference type="EMBL" id="BARV01012496">
    <property type="protein sequence ID" value="GAI04473.1"/>
    <property type="molecule type" value="Genomic_DNA"/>
</dbReference>
<dbReference type="AlphaFoldDB" id="X1KCW3"/>
<gene>
    <name evidence="2" type="ORF">S06H3_23114</name>
</gene>
<dbReference type="InterPro" id="IPR041519">
    <property type="entry name" value="HEPN_RiboL-PSP"/>
</dbReference>
<feature type="domain" description="RiboL-PSP-HEPN" evidence="1">
    <location>
        <begin position="52"/>
        <end position="125"/>
    </location>
</feature>
<dbReference type="Pfam" id="PF18735">
    <property type="entry name" value="HEPN_RiboL-PSP"/>
    <property type="match status" value="1"/>
</dbReference>
<sequence>VEGLSETEWTRRANKLENFVITDCWLWSRGANGELIPDRLLEWMKSANPSNIMRYYKYWGIEDIFTAITRAPHTRSNLWLQISTLVDKRHNIAHGDATVEANRSELGLYSQAVLTFCERADRILSKQIQRLLMIPAPW</sequence>
<accession>X1KCW3</accession>
<comment type="caution">
    <text evidence="2">The sequence shown here is derived from an EMBL/GenBank/DDBJ whole genome shotgun (WGS) entry which is preliminary data.</text>
</comment>
<evidence type="ECO:0000313" key="2">
    <source>
        <dbReference type="EMBL" id="GAI04473.1"/>
    </source>
</evidence>
<protein>
    <recommendedName>
        <fullName evidence="1">RiboL-PSP-HEPN domain-containing protein</fullName>
    </recommendedName>
</protein>
<evidence type="ECO:0000259" key="1">
    <source>
        <dbReference type="Pfam" id="PF18735"/>
    </source>
</evidence>
<feature type="non-terminal residue" evidence="2">
    <location>
        <position position="1"/>
    </location>
</feature>
<reference evidence="2" key="1">
    <citation type="journal article" date="2014" name="Front. Microbiol.">
        <title>High frequency of phylogenetically diverse reductive dehalogenase-homologous genes in deep subseafloor sedimentary metagenomes.</title>
        <authorList>
            <person name="Kawai M."/>
            <person name="Futagami T."/>
            <person name="Toyoda A."/>
            <person name="Takaki Y."/>
            <person name="Nishi S."/>
            <person name="Hori S."/>
            <person name="Arai W."/>
            <person name="Tsubouchi T."/>
            <person name="Morono Y."/>
            <person name="Uchiyama I."/>
            <person name="Ito T."/>
            <person name="Fujiyama A."/>
            <person name="Inagaki F."/>
            <person name="Takami H."/>
        </authorList>
    </citation>
    <scope>NUCLEOTIDE SEQUENCE</scope>
    <source>
        <strain evidence="2">Expedition CK06-06</strain>
    </source>
</reference>
<organism evidence="2">
    <name type="scientific">marine sediment metagenome</name>
    <dbReference type="NCBI Taxonomy" id="412755"/>
    <lineage>
        <taxon>unclassified sequences</taxon>
        <taxon>metagenomes</taxon>
        <taxon>ecological metagenomes</taxon>
    </lineage>
</organism>
<proteinExistence type="predicted"/>
<name>X1KCW3_9ZZZZ</name>